<proteinExistence type="predicted"/>
<reference evidence="1 2" key="1">
    <citation type="journal article" date="2014" name="BMC Genomics">
        <title>Comparison of environmental and isolate Sulfobacillus genomes reveals diverse carbon, sulfur, nitrogen, and hydrogen metabolisms.</title>
        <authorList>
            <person name="Justice N.B."/>
            <person name="Norman A."/>
            <person name="Brown C.T."/>
            <person name="Singh A."/>
            <person name="Thomas B.C."/>
            <person name="Banfield J.F."/>
        </authorList>
    </citation>
    <scope>NUCLEOTIDE SEQUENCE [LARGE SCALE GENOMIC DNA]</scope>
    <source>
        <strain evidence="1">AMDSBA1</strain>
    </source>
</reference>
<organism evidence="1 2">
    <name type="scientific">Sulfobacillus benefaciens</name>
    <dbReference type="NCBI Taxonomy" id="453960"/>
    <lineage>
        <taxon>Bacteria</taxon>
        <taxon>Bacillati</taxon>
        <taxon>Bacillota</taxon>
        <taxon>Clostridia</taxon>
        <taxon>Eubacteriales</taxon>
        <taxon>Clostridiales Family XVII. Incertae Sedis</taxon>
        <taxon>Sulfobacillus</taxon>
    </lineage>
</organism>
<dbReference type="AlphaFoldDB" id="A0A2T2WRN3"/>
<accession>A0A2T2WRN3</accession>
<comment type="caution">
    <text evidence="1">The sequence shown here is derived from an EMBL/GenBank/DDBJ whole genome shotgun (WGS) entry which is preliminary data.</text>
</comment>
<evidence type="ECO:0000313" key="2">
    <source>
        <dbReference type="Proteomes" id="UP000242699"/>
    </source>
</evidence>
<dbReference type="EMBL" id="PXYT01000065">
    <property type="protein sequence ID" value="PSR24888.1"/>
    <property type="molecule type" value="Genomic_DNA"/>
</dbReference>
<protein>
    <submittedName>
        <fullName evidence="1">Uncharacterized protein</fullName>
    </submittedName>
</protein>
<sequence length="89" mass="10241">MATVHWPVPRRPLRKYAHADCLGEMGWDGAQWLIPWVLEPVRITDGDSLVATEPARKPDEIDHQDLWAEEETAVDFPEEMHPAPAWTKE</sequence>
<gene>
    <name evidence="1" type="ORF">C7B43_18000</name>
</gene>
<evidence type="ECO:0000313" key="1">
    <source>
        <dbReference type="EMBL" id="PSR24888.1"/>
    </source>
</evidence>
<name>A0A2T2WRN3_9FIRM</name>
<dbReference type="Proteomes" id="UP000242699">
    <property type="component" value="Unassembled WGS sequence"/>
</dbReference>